<sequence length="154" mass="16105">MHISGILGLAALASTVMGDTGTFTSPGTAAQPLTSPVSYDTGYDNGSRALTEIACSNGDNGLISRYHWQTQSQIPRFPYIGGAQAVGGWNSPSCGTCWRLDYRGRSVTILAVDRAVSGFNIGLHALNDLTGGRGVEVGRIDAQATQVDVKQCGL</sequence>
<evidence type="ECO:0000256" key="4">
    <source>
        <dbReference type="SAM" id="SignalP"/>
    </source>
</evidence>
<dbReference type="EMBL" id="LUKN01001165">
    <property type="protein sequence ID" value="OAR01396.1"/>
    <property type="molecule type" value="Genomic_DNA"/>
</dbReference>
<dbReference type="SUPFAM" id="SSF50685">
    <property type="entry name" value="Barwin-like endoglucanases"/>
    <property type="match status" value="1"/>
</dbReference>
<keyword evidence="6" id="KW-1185">Reference proteome</keyword>
<accession>A0A179IFI3</accession>
<organism evidence="5 6">
    <name type="scientific">Cordyceps confragosa</name>
    <name type="common">Lecanicillium lecanii</name>
    <dbReference type="NCBI Taxonomy" id="2714763"/>
    <lineage>
        <taxon>Eukaryota</taxon>
        <taxon>Fungi</taxon>
        <taxon>Dikarya</taxon>
        <taxon>Ascomycota</taxon>
        <taxon>Pezizomycotina</taxon>
        <taxon>Sordariomycetes</taxon>
        <taxon>Hypocreomycetidae</taxon>
        <taxon>Hypocreales</taxon>
        <taxon>Cordycipitaceae</taxon>
        <taxon>Akanthomyces</taxon>
    </lineage>
</organism>
<dbReference type="Gene3D" id="2.40.40.10">
    <property type="entry name" value="RlpA-like domain"/>
    <property type="match status" value="1"/>
</dbReference>
<dbReference type="Pfam" id="PF07249">
    <property type="entry name" value="Cerato-platanin"/>
    <property type="match status" value="1"/>
</dbReference>
<dbReference type="GO" id="GO:0005576">
    <property type="term" value="C:extracellular region"/>
    <property type="evidence" value="ECO:0007669"/>
    <property type="project" value="UniProtKB-SubCell"/>
</dbReference>
<evidence type="ECO:0000313" key="5">
    <source>
        <dbReference type="EMBL" id="OAR01396.1"/>
    </source>
</evidence>
<keyword evidence="4" id="KW-0732">Signal</keyword>
<evidence type="ECO:0000256" key="3">
    <source>
        <dbReference type="ARBA" id="ARBA00022525"/>
    </source>
</evidence>
<evidence type="ECO:0000313" key="6">
    <source>
        <dbReference type="Proteomes" id="UP000243081"/>
    </source>
</evidence>
<dbReference type="Proteomes" id="UP000243081">
    <property type="component" value="Unassembled WGS sequence"/>
</dbReference>
<name>A0A179IFI3_CORDF</name>
<feature type="signal peptide" evidence="4">
    <location>
        <begin position="1"/>
        <end position="18"/>
    </location>
</feature>
<dbReference type="InterPro" id="IPR036908">
    <property type="entry name" value="RlpA-like_sf"/>
</dbReference>
<comment type="caution">
    <text evidence="5">The sequence shown here is derived from an EMBL/GenBank/DDBJ whole genome shotgun (WGS) entry which is preliminary data.</text>
</comment>
<protein>
    <submittedName>
        <fullName evidence="5">Uncharacterized protein</fullName>
    </submittedName>
</protein>
<comment type="similarity">
    <text evidence="2">Belongs to the cerato-platanin family.</text>
</comment>
<feature type="chain" id="PRO_5008104414" evidence="4">
    <location>
        <begin position="19"/>
        <end position="154"/>
    </location>
</feature>
<gene>
    <name evidence="5" type="ORF">LLEC1_04625</name>
</gene>
<evidence type="ECO:0000256" key="2">
    <source>
        <dbReference type="ARBA" id="ARBA00010421"/>
    </source>
</evidence>
<evidence type="ECO:0000256" key="1">
    <source>
        <dbReference type="ARBA" id="ARBA00004613"/>
    </source>
</evidence>
<comment type="subcellular location">
    <subcellularLocation>
        <location evidence="1">Secreted</location>
    </subcellularLocation>
</comment>
<reference evidence="5 6" key="1">
    <citation type="submission" date="2016-03" db="EMBL/GenBank/DDBJ databases">
        <title>Fine-scale spatial genetic structure of a fungal parasite of coffee scale insects.</title>
        <authorList>
            <person name="Jackson D."/>
            <person name="Zemenick K.A."/>
            <person name="Malloure B."/>
            <person name="Quandt C.A."/>
            <person name="James T.Y."/>
        </authorList>
    </citation>
    <scope>NUCLEOTIDE SEQUENCE [LARGE SCALE GENOMIC DNA]</scope>
    <source>
        <strain evidence="5 6">UM487</strain>
    </source>
</reference>
<dbReference type="CDD" id="cd22778">
    <property type="entry name" value="DPBB_CEPL-like"/>
    <property type="match status" value="1"/>
</dbReference>
<keyword evidence="3" id="KW-0964">Secreted</keyword>
<dbReference type="OMA" id="QCGTCYG"/>
<dbReference type="InterPro" id="IPR010829">
    <property type="entry name" value="Cerato-platanin"/>
</dbReference>
<dbReference type="AlphaFoldDB" id="A0A179IFI3"/>
<proteinExistence type="inferred from homology"/>
<dbReference type="OrthoDB" id="4898945at2759"/>